<dbReference type="RefSeq" id="WP_068307957.1">
    <property type="nucleotide sequence ID" value="NZ_FNAK01000001.1"/>
</dbReference>
<reference evidence="1 2" key="1">
    <citation type="submission" date="2016-10" db="EMBL/GenBank/DDBJ databases">
        <authorList>
            <person name="de Groot N.N."/>
        </authorList>
    </citation>
    <scope>NUCLEOTIDE SEQUENCE [LARGE SCALE GENOMIC DNA]</scope>
    <source>
        <strain evidence="1 2">CGMCC 1.9109</strain>
    </source>
</reference>
<name>A0A1G6UME9_9PROT</name>
<keyword evidence="2" id="KW-1185">Reference proteome</keyword>
<dbReference type="AlphaFoldDB" id="A0A1G6UME9"/>
<gene>
    <name evidence="1" type="ORF">SAMN04488071_0639</name>
</gene>
<dbReference type="InterPro" id="IPR045694">
    <property type="entry name" value="DUF6058"/>
</dbReference>
<dbReference type="Pfam" id="PF19531">
    <property type="entry name" value="DUF6058"/>
    <property type="match status" value="1"/>
</dbReference>
<evidence type="ECO:0000313" key="1">
    <source>
        <dbReference type="EMBL" id="SDD42600.1"/>
    </source>
</evidence>
<dbReference type="EMBL" id="FNAK01000001">
    <property type="protein sequence ID" value="SDD42600.1"/>
    <property type="molecule type" value="Genomic_DNA"/>
</dbReference>
<protein>
    <submittedName>
        <fullName evidence="1">Uncharacterized protein</fullName>
    </submittedName>
</protein>
<sequence length="224" mass="24333">MSLQYLQSTFLTFDQLSELTGVEPARLRGLIKAGCLPGPAYRVVGECVISSIFGDHADAVELQFFPRSYVAKVNGLVQSGLPDDELARREKQDFFARYVETLVALRVHTFGLDALYGQDGHVGGTEAEALLEKEWLAYLDGAYGLCTGTASAEDIATKEAMIAKIKFLIAAIETGGAGTLLAELEQAVDLLDQVSAPFAPHEVARSSRETYINQVRARYLAQLA</sequence>
<proteinExistence type="predicted"/>
<dbReference type="STRING" id="637679.GCA_001550055_00251"/>
<organism evidence="1 2">
    <name type="scientific">Kordiimonas lacus</name>
    <dbReference type="NCBI Taxonomy" id="637679"/>
    <lineage>
        <taxon>Bacteria</taxon>
        <taxon>Pseudomonadati</taxon>
        <taxon>Pseudomonadota</taxon>
        <taxon>Alphaproteobacteria</taxon>
        <taxon>Kordiimonadales</taxon>
        <taxon>Kordiimonadaceae</taxon>
        <taxon>Kordiimonas</taxon>
    </lineage>
</organism>
<dbReference type="Proteomes" id="UP000183685">
    <property type="component" value="Unassembled WGS sequence"/>
</dbReference>
<dbReference type="OrthoDB" id="7840905at2"/>
<evidence type="ECO:0000313" key="2">
    <source>
        <dbReference type="Proteomes" id="UP000183685"/>
    </source>
</evidence>
<accession>A0A1G6UME9</accession>